<evidence type="ECO:0000313" key="4">
    <source>
        <dbReference type="EMBL" id="TEB29490.1"/>
    </source>
</evidence>
<sequence>MGDNLSGGWTLPGTVPSSIDPLNAPQAGPNCVEYPVKRRAETSGGEPKANGSGNNTSPTPELNDTQKMLLFKTSVVLLLDTDKETFVVVDNEPPKLLGERANGTKSPAPSPSKQPLLNGQPAACSTHAAPTVVTLPSTSDTSPASSQSGPTVRPFAPKPLEFKVLEQPSLSLISVWWRYTDDKIDLLGSIDPMALAMVYAHQPTRPPNGSMLFRSEYTQAHPGSDISGRFGRAWKSLSESGKAVYNAQATRSALEHSMHYPGYIYSQLGEKRRTTMRGALHKAKEFLEEQRNSMSRELFHDLELVYDTAYVKLKKSNASKGASDRRKAAKKEEEINRAAGYTETVNSKSNATSSLALIANDYAAEGSGSADGGANGVPTHLFNASTQTVEDRGVSVADTGRKRKRSAKEAEFTRRSKVVKVAAVPNAPTALESSMTSTKVGLAPHLTKVGPDYPFTFKHSGYSNGAAQVPSSSVGANASWAPQPPLASMPSSDWESSFPATLYAPKPIHGFPGFGYSGSSDGSIPSNTPQSFATTPSTSYLPTPDILSHHPPPAVNVDPRLAHKAPIHYSPAHDAFDIELRQTAPLRNDQEGIALPLHAGGRTGTQGLLELLHSPDIPDAFNELELYISHGEATPATTQYRTNEGATYGYHGQDYSSRWDEGAAYSQDTQAYLYPNTEVGFHR</sequence>
<feature type="compositionally biased region" description="Polar residues" evidence="2">
    <location>
        <begin position="520"/>
        <end position="541"/>
    </location>
</feature>
<dbReference type="AlphaFoldDB" id="A0A4Y7T5U3"/>
<accession>A0A4Y7T5U3</accession>
<feature type="region of interest" description="Disordered" evidence="2">
    <location>
        <begin position="95"/>
        <end position="125"/>
    </location>
</feature>
<comment type="caution">
    <text evidence="4">The sequence shown here is derived from an EMBL/GenBank/DDBJ whole genome shotgun (WGS) entry which is preliminary data.</text>
</comment>
<feature type="region of interest" description="Disordered" evidence="2">
    <location>
        <begin position="392"/>
        <end position="411"/>
    </location>
</feature>
<dbReference type="EMBL" id="QPFP01000027">
    <property type="protein sequence ID" value="TEB29490.1"/>
    <property type="molecule type" value="Genomic_DNA"/>
</dbReference>
<dbReference type="Proteomes" id="UP000298030">
    <property type="component" value="Unassembled WGS sequence"/>
</dbReference>
<gene>
    <name evidence="4" type="ORF">FA13DRAFT_1734670</name>
</gene>
<evidence type="ECO:0000313" key="5">
    <source>
        <dbReference type="Proteomes" id="UP000298030"/>
    </source>
</evidence>
<feature type="DNA-binding region" description="HMG box" evidence="1">
    <location>
        <begin position="203"/>
        <end position="264"/>
    </location>
</feature>
<feature type="compositionally biased region" description="Polar residues" evidence="2">
    <location>
        <begin position="103"/>
        <end position="117"/>
    </location>
</feature>
<keyword evidence="1" id="KW-0539">Nucleus</keyword>
<name>A0A4Y7T5U3_COPMI</name>
<dbReference type="Gene3D" id="1.10.30.10">
    <property type="entry name" value="High mobility group box domain"/>
    <property type="match status" value="1"/>
</dbReference>
<evidence type="ECO:0000256" key="1">
    <source>
        <dbReference type="PROSITE-ProRule" id="PRU00267"/>
    </source>
</evidence>
<feature type="domain" description="HMG box" evidence="3">
    <location>
        <begin position="203"/>
        <end position="264"/>
    </location>
</feature>
<protein>
    <recommendedName>
        <fullName evidence="3">HMG box domain-containing protein</fullName>
    </recommendedName>
</protein>
<reference evidence="4 5" key="1">
    <citation type="journal article" date="2019" name="Nat. Ecol. Evol.">
        <title>Megaphylogeny resolves global patterns of mushroom evolution.</title>
        <authorList>
            <person name="Varga T."/>
            <person name="Krizsan K."/>
            <person name="Foldi C."/>
            <person name="Dima B."/>
            <person name="Sanchez-Garcia M."/>
            <person name="Sanchez-Ramirez S."/>
            <person name="Szollosi G.J."/>
            <person name="Szarkandi J.G."/>
            <person name="Papp V."/>
            <person name="Albert L."/>
            <person name="Andreopoulos W."/>
            <person name="Angelini C."/>
            <person name="Antonin V."/>
            <person name="Barry K.W."/>
            <person name="Bougher N.L."/>
            <person name="Buchanan P."/>
            <person name="Buyck B."/>
            <person name="Bense V."/>
            <person name="Catcheside P."/>
            <person name="Chovatia M."/>
            <person name="Cooper J."/>
            <person name="Damon W."/>
            <person name="Desjardin D."/>
            <person name="Finy P."/>
            <person name="Geml J."/>
            <person name="Haridas S."/>
            <person name="Hughes K."/>
            <person name="Justo A."/>
            <person name="Karasinski D."/>
            <person name="Kautmanova I."/>
            <person name="Kiss B."/>
            <person name="Kocsube S."/>
            <person name="Kotiranta H."/>
            <person name="LaButti K.M."/>
            <person name="Lechner B.E."/>
            <person name="Liimatainen K."/>
            <person name="Lipzen A."/>
            <person name="Lukacs Z."/>
            <person name="Mihaltcheva S."/>
            <person name="Morgado L.N."/>
            <person name="Niskanen T."/>
            <person name="Noordeloos M.E."/>
            <person name="Ohm R.A."/>
            <person name="Ortiz-Santana B."/>
            <person name="Ovrebo C."/>
            <person name="Racz N."/>
            <person name="Riley R."/>
            <person name="Savchenko A."/>
            <person name="Shiryaev A."/>
            <person name="Soop K."/>
            <person name="Spirin V."/>
            <person name="Szebenyi C."/>
            <person name="Tomsovsky M."/>
            <person name="Tulloss R.E."/>
            <person name="Uehling J."/>
            <person name="Grigoriev I.V."/>
            <person name="Vagvolgyi C."/>
            <person name="Papp T."/>
            <person name="Martin F.M."/>
            <person name="Miettinen O."/>
            <person name="Hibbett D.S."/>
            <person name="Nagy L.G."/>
        </authorList>
    </citation>
    <scope>NUCLEOTIDE SEQUENCE [LARGE SCALE GENOMIC DNA]</scope>
    <source>
        <strain evidence="4 5">FP101781</strain>
    </source>
</reference>
<dbReference type="GO" id="GO:0005634">
    <property type="term" value="C:nucleus"/>
    <property type="evidence" value="ECO:0007669"/>
    <property type="project" value="UniProtKB-UniRule"/>
</dbReference>
<dbReference type="GO" id="GO:0003677">
    <property type="term" value="F:DNA binding"/>
    <property type="evidence" value="ECO:0007669"/>
    <property type="project" value="UniProtKB-UniRule"/>
</dbReference>
<dbReference type="SMART" id="SM00398">
    <property type="entry name" value="HMG"/>
    <property type="match status" value="1"/>
</dbReference>
<evidence type="ECO:0000256" key="2">
    <source>
        <dbReference type="SAM" id="MobiDB-lite"/>
    </source>
</evidence>
<dbReference type="InterPro" id="IPR036910">
    <property type="entry name" value="HMG_box_dom_sf"/>
</dbReference>
<keyword evidence="1" id="KW-0238">DNA-binding</keyword>
<feature type="compositionally biased region" description="Polar residues" evidence="2">
    <location>
        <begin position="51"/>
        <end position="63"/>
    </location>
</feature>
<feature type="compositionally biased region" description="Low complexity" evidence="2">
    <location>
        <begin position="134"/>
        <end position="150"/>
    </location>
</feature>
<dbReference type="PROSITE" id="PS50118">
    <property type="entry name" value="HMG_BOX_2"/>
    <property type="match status" value="1"/>
</dbReference>
<feature type="region of interest" description="Disordered" evidence="2">
    <location>
        <begin position="133"/>
        <end position="152"/>
    </location>
</feature>
<organism evidence="4 5">
    <name type="scientific">Coprinellus micaceus</name>
    <name type="common">Glistening ink-cap mushroom</name>
    <name type="synonym">Coprinus micaceus</name>
    <dbReference type="NCBI Taxonomy" id="71717"/>
    <lineage>
        <taxon>Eukaryota</taxon>
        <taxon>Fungi</taxon>
        <taxon>Dikarya</taxon>
        <taxon>Basidiomycota</taxon>
        <taxon>Agaricomycotina</taxon>
        <taxon>Agaricomycetes</taxon>
        <taxon>Agaricomycetidae</taxon>
        <taxon>Agaricales</taxon>
        <taxon>Agaricineae</taxon>
        <taxon>Psathyrellaceae</taxon>
        <taxon>Coprinellus</taxon>
    </lineage>
</organism>
<keyword evidence="5" id="KW-1185">Reference proteome</keyword>
<feature type="region of interest" description="Disordered" evidence="2">
    <location>
        <begin position="1"/>
        <end position="63"/>
    </location>
</feature>
<dbReference type="SUPFAM" id="SSF47095">
    <property type="entry name" value="HMG-box"/>
    <property type="match status" value="1"/>
</dbReference>
<feature type="region of interest" description="Disordered" evidence="2">
    <location>
        <begin position="520"/>
        <end position="558"/>
    </location>
</feature>
<evidence type="ECO:0000259" key="3">
    <source>
        <dbReference type="PROSITE" id="PS50118"/>
    </source>
</evidence>
<proteinExistence type="predicted"/>
<dbReference type="InterPro" id="IPR009071">
    <property type="entry name" value="HMG_box_dom"/>
</dbReference>